<evidence type="ECO:0000256" key="4">
    <source>
        <dbReference type="ARBA" id="ARBA00023163"/>
    </source>
</evidence>
<keyword evidence="9" id="KW-1185">Reference proteome</keyword>
<dbReference type="InterPro" id="IPR044822">
    <property type="entry name" value="Myb_DNA-bind_4"/>
</dbReference>
<dbReference type="Gene3D" id="1.10.10.60">
    <property type="entry name" value="Homeodomain-like"/>
    <property type="match status" value="1"/>
</dbReference>
<feature type="compositionally biased region" description="Basic and acidic residues" evidence="6">
    <location>
        <begin position="259"/>
        <end position="270"/>
    </location>
</feature>
<comment type="subcellular location">
    <subcellularLocation>
        <location evidence="1">Nucleus</location>
    </subcellularLocation>
</comment>
<evidence type="ECO:0000256" key="6">
    <source>
        <dbReference type="SAM" id="MobiDB-lite"/>
    </source>
</evidence>
<evidence type="ECO:0000313" key="8">
    <source>
        <dbReference type="EMBL" id="PAA89483.1"/>
    </source>
</evidence>
<feature type="compositionally biased region" description="Polar residues" evidence="6">
    <location>
        <begin position="214"/>
        <end position="238"/>
    </location>
</feature>
<keyword evidence="4" id="KW-0804">Transcription</keyword>
<dbReference type="PANTHER" id="PTHR21654:SF84">
    <property type="entry name" value="SI:DKEY-66I24.7"/>
    <property type="match status" value="1"/>
</dbReference>
<evidence type="ECO:0000256" key="5">
    <source>
        <dbReference type="ARBA" id="ARBA00023242"/>
    </source>
</evidence>
<organism evidence="8 9">
    <name type="scientific">Macrostomum lignano</name>
    <dbReference type="NCBI Taxonomy" id="282301"/>
    <lineage>
        <taxon>Eukaryota</taxon>
        <taxon>Metazoa</taxon>
        <taxon>Spiralia</taxon>
        <taxon>Lophotrochozoa</taxon>
        <taxon>Platyhelminthes</taxon>
        <taxon>Rhabditophora</taxon>
        <taxon>Macrostomorpha</taxon>
        <taxon>Macrostomida</taxon>
        <taxon>Macrostomidae</taxon>
        <taxon>Macrostomum</taxon>
    </lineage>
</organism>
<proteinExistence type="predicted"/>
<feature type="region of interest" description="Disordered" evidence="6">
    <location>
        <begin position="214"/>
        <end position="270"/>
    </location>
</feature>
<dbReference type="AlphaFoldDB" id="A0A267GTX7"/>
<comment type="caution">
    <text evidence="8">The sequence shown here is derived from an EMBL/GenBank/DDBJ whole genome shotgun (WGS) entry which is preliminary data.</text>
</comment>
<keyword evidence="5" id="KW-0539">Nucleus</keyword>
<sequence>MEHLTKFSFLKDNVIIEIAAESENEALRYLESCEFSTLGERIAIQPPAGYEDRLLGARIFEGTLDSGSTCGDNQSAVAVDSGSSTSKDLSLKASVEEKRKLETKCFLACVSKRKREFESKIIKKKVIWKHLEDDMQKQGYQLPAEQCENKYKVLKKKYSNFILQQAKSGEGKKEIEFQKELEELFGKHADVAPKFLLTAQMPVSLGDQHSIGTPNANYLRSDATSTLTSSPVQQQQSGNEKRATDFPTAGKQNVKQQGKKKEEKEASNERVETLCRAILEKLNENQQEHKETRSLMERQHAERMERQDRFLELFAKSIDKK</sequence>
<keyword evidence="2" id="KW-0805">Transcription regulation</keyword>
<evidence type="ECO:0000259" key="7">
    <source>
        <dbReference type="Pfam" id="PF13837"/>
    </source>
</evidence>
<accession>A0A267GTX7</accession>
<dbReference type="Pfam" id="PF13837">
    <property type="entry name" value="Myb_DNA-bind_4"/>
    <property type="match status" value="1"/>
</dbReference>
<keyword evidence="3" id="KW-0238">DNA-binding</keyword>
<dbReference type="EMBL" id="NIVC01000150">
    <property type="protein sequence ID" value="PAA89483.1"/>
    <property type="molecule type" value="Genomic_DNA"/>
</dbReference>
<evidence type="ECO:0000256" key="3">
    <source>
        <dbReference type="ARBA" id="ARBA00023125"/>
    </source>
</evidence>
<dbReference type="Proteomes" id="UP000215902">
    <property type="component" value="Unassembled WGS sequence"/>
</dbReference>
<dbReference type="OrthoDB" id="6155746at2759"/>
<protein>
    <recommendedName>
        <fullName evidence="7">Myb/SANT-like DNA-binding domain-containing protein</fullName>
    </recommendedName>
</protein>
<name>A0A267GTX7_9PLAT</name>
<dbReference type="GO" id="GO:0005634">
    <property type="term" value="C:nucleus"/>
    <property type="evidence" value="ECO:0007669"/>
    <property type="project" value="UniProtKB-SubCell"/>
</dbReference>
<evidence type="ECO:0000256" key="1">
    <source>
        <dbReference type="ARBA" id="ARBA00004123"/>
    </source>
</evidence>
<evidence type="ECO:0000313" key="9">
    <source>
        <dbReference type="Proteomes" id="UP000215902"/>
    </source>
</evidence>
<dbReference type="PANTHER" id="PTHR21654">
    <property type="entry name" value="FI21293P1"/>
    <property type="match status" value="1"/>
</dbReference>
<evidence type="ECO:0000256" key="2">
    <source>
        <dbReference type="ARBA" id="ARBA00023015"/>
    </source>
</evidence>
<feature type="region of interest" description="Disordered" evidence="6">
    <location>
        <begin position="283"/>
        <end position="305"/>
    </location>
</feature>
<feature type="domain" description="Myb/SANT-like DNA-binding" evidence="7">
    <location>
        <begin position="102"/>
        <end position="184"/>
    </location>
</feature>
<reference evidence="8 9" key="1">
    <citation type="submission" date="2017-06" db="EMBL/GenBank/DDBJ databases">
        <title>A platform for efficient transgenesis in Macrostomum lignano, a flatworm model organism for stem cell research.</title>
        <authorList>
            <person name="Berezikov E."/>
        </authorList>
    </citation>
    <scope>NUCLEOTIDE SEQUENCE [LARGE SCALE GENOMIC DNA]</scope>
    <source>
        <strain evidence="8">DV1</strain>
        <tissue evidence="8">Whole organism</tissue>
    </source>
</reference>
<dbReference type="GO" id="GO:0003677">
    <property type="term" value="F:DNA binding"/>
    <property type="evidence" value="ECO:0007669"/>
    <property type="project" value="UniProtKB-KW"/>
</dbReference>
<gene>
    <name evidence="8" type="ORF">BOX15_Mlig017426g2</name>
</gene>
<dbReference type="GO" id="GO:0010468">
    <property type="term" value="P:regulation of gene expression"/>
    <property type="evidence" value="ECO:0007669"/>
    <property type="project" value="UniProtKB-ARBA"/>
</dbReference>